<dbReference type="SMART" id="SM00028">
    <property type="entry name" value="TPR"/>
    <property type="match status" value="2"/>
</dbReference>
<comment type="caution">
    <text evidence="4">The sequence shown here is derived from an EMBL/GenBank/DDBJ whole genome shotgun (WGS) entry which is preliminary data.</text>
</comment>
<sequence>DYTAALKALKNAYKIQEKTFQEGNQVFASTFSLYGRVYRDLKEYSKALDYFEKCLAIDRKTLPEKHPDFGIDYSNIGDVHRLMGDYEKALGFHKKALNIQENVECDPLDCATTYMNVGETYR</sequence>
<dbReference type="PANTHER" id="PTHR45641">
    <property type="entry name" value="TETRATRICOPEPTIDE REPEAT PROTEIN (AFU_ORTHOLOGUE AFUA_6G03870)"/>
    <property type="match status" value="1"/>
</dbReference>
<evidence type="ECO:0000313" key="5">
    <source>
        <dbReference type="Proteomes" id="UP000663862"/>
    </source>
</evidence>
<feature type="repeat" description="TPR" evidence="3">
    <location>
        <begin position="70"/>
        <end position="103"/>
    </location>
</feature>
<evidence type="ECO:0000313" key="4">
    <source>
        <dbReference type="EMBL" id="CAF4714181.1"/>
    </source>
</evidence>
<dbReference type="EMBL" id="CAJOBQ010012521">
    <property type="protein sequence ID" value="CAF4714181.1"/>
    <property type="molecule type" value="Genomic_DNA"/>
</dbReference>
<dbReference type="Proteomes" id="UP000663862">
    <property type="component" value="Unassembled WGS sequence"/>
</dbReference>
<accession>A0A821J742</accession>
<dbReference type="Gene3D" id="1.25.40.10">
    <property type="entry name" value="Tetratricopeptide repeat domain"/>
    <property type="match status" value="1"/>
</dbReference>
<dbReference type="AlphaFoldDB" id="A0A821J742"/>
<dbReference type="PROSITE" id="PS50005">
    <property type="entry name" value="TPR"/>
    <property type="match status" value="2"/>
</dbReference>
<protein>
    <submittedName>
        <fullName evidence="4">Uncharacterized protein</fullName>
    </submittedName>
</protein>
<evidence type="ECO:0000256" key="2">
    <source>
        <dbReference type="ARBA" id="ARBA00022803"/>
    </source>
</evidence>
<dbReference type="PANTHER" id="PTHR45641:SF19">
    <property type="entry name" value="NEPHROCYSTIN-3"/>
    <property type="match status" value="1"/>
</dbReference>
<reference evidence="4" key="1">
    <citation type="submission" date="2021-02" db="EMBL/GenBank/DDBJ databases">
        <authorList>
            <person name="Nowell W R."/>
        </authorList>
    </citation>
    <scope>NUCLEOTIDE SEQUENCE</scope>
</reference>
<name>A0A821J742_9BILA</name>
<evidence type="ECO:0000256" key="1">
    <source>
        <dbReference type="ARBA" id="ARBA00022737"/>
    </source>
</evidence>
<dbReference type="InterPro" id="IPR011990">
    <property type="entry name" value="TPR-like_helical_dom_sf"/>
</dbReference>
<gene>
    <name evidence="4" type="ORF">TSG867_LOCUS33842</name>
</gene>
<dbReference type="InterPro" id="IPR019734">
    <property type="entry name" value="TPR_rpt"/>
</dbReference>
<keyword evidence="1" id="KW-0677">Repeat</keyword>
<dbReference type="SUPFAM" id="SSF48452">
    <property type="entry name" value="TPR-like"/>
    <property type="match status" value="1"/>
</dbReference>
<evidence type="ECO:0000256" key="3">
    <source>
        <dbReference type="PROSITE-ProRule" id="PRU00339"/>
    </source>
</evidence>
<feature type="repeat" description="TPR" evidence="3">
    <location>
        <begin position="28"/>
        <end position="61"/>
    </location>
</feature>
<keyword evidence="2 3" id="KW-0802">TPR repeat</keyword>
<dbReference type="Pfam" id="PF13424">
    <property type="entry name" value="TPR_12"/>
    <property type="match status" value="2"/>
</dbReference>
<proteinExistence type="predicted"/>
<feature type="non-terminal residue" evidence="4">
    <location>
        <position position="122"/>
    </location>
</feature>
<organism evidence="4 5">
    <name type="scientific">Rotaria socialis</name>
    <dbReference type="NCBI Taxonomy" id="392032"/>
    <lineage>
        <taxon>Eukaryota</taxon>
        <taxon>Metazoa</taxon>
        <taxon>Spiralia</taxon>
        <taxon>Gnathifera</taxon>
        <taxon>Rotifera</taxon>
        <taxon>Eurotatoria</taxon>
        <taxon>Bdelloidea</taxon>
        <taxon>Philodinida</taxon>
        <taxon>Philodinidae</taxon>
        <taxon>Rotaria</taxon>
    </lineage>
</organism>
<feature type="non-terminal residue" evidence="4">
    <location>
        <position position="1"/>
    </location>
</feature>